<dbReference type="EMBL" id="AP027452">
    <property type="protein sequence ID" value="BDY27119.1"/>
    <property type="molecule type" value="Genomic_DNA"/>
</dbReference>
<reference evidence="1 3" key="1">
    <citation type="journal article" date="2019" name="Emerg. Microbes Infect.">
        <title>Comprehensive subspecies identification of 175 nontuberculous mycobacteria species based on 7547 genomic profiles.</title>
        <authorList>
            <person name="Matsumoto Y."/>
            <person name="Kinjo T."/>
            <person name="Motooka D."/>
            <person name="Nabeya D."/>
            <person name="Jung N."/>
            <person name="Uechi K."/>
            <person name="Horii T."/>
            <person name="Iida T."/>
            <person name="Fujita J."/>
            <person name="Nakamura S."/>
        </authorList>
    </citation>
    <scope>NUCLEOTIDE SEQUENCE [LARGE SCALE GENOMIC DNA]</scope>
    <source>
        <strain evidence="1 3">JCM 12375</strain>
    </source>
</reference>
<reference evidence="1" key="2">
    <citation type="submission" date="2020-02" db="EMBL/GenBank/DDBJ databases">
        <authorList>
            <person name="Matsumoto Y."/>
            <person name="Motooka D."/>
            <person name="Nakamura S."/>
        </authorList>
    </citation>
    <scope>NUCLEOTIDE SEQUENCE</scope>
    <source>
        <strain evidence="1">JCM 12375</strain>
    </source>
</reference>
<dbReference type="RefSeq" id="WP_163642130.1">
    <property type="nucleotide sequence ID" value="NZ_AP022567.1"/>
</dbReference>
<dbReference type="Proteomes" id="UP001241092">
    <property type="component" value="Chromosome"/>
</dbReference>
<dbReference type="AlphaFoldDB" id="A0AAI8TQL3"/>
<accession>A0AAI8TQL3</accession>
<reference evidence="2" key="3">
    <citation type="submission" date="2023-03" db="EMBL/GenBank/DDBJ databases">
        <title>Draft genome sequence of a Mycolicibacterium mageritense strain H4_3_1 isolated from a hybrid biological-inorganic system reactor.</title>
        <authorList>
            <person name="Feng X."/>
            <person name="Kazama D."/>
            <person name="Sato K."/>
            <person name="Kobayashi H."/>
        </authorList>
    </citation>
    <scope>NUCLEOTIDE SEQUENCE</scope>
    <source>
        <strain evidence="2">H4_3_1</strain>
    </source>
</reference>
<dbReference type="EMBL" id="AP022567">
    <property type="protein sequence ID" value="BBX31967.1"/>
    <property type="molecule type" value="Genomic_DNA"/>
</dbReference>
<name>A0AAI8TQL3_MYCME</name>
<evidence type="ECO:0000313" key="2">
    <source>
        <dbReference type="EMBL" id="BDY27119.1"/>
    </source>
</evidence>
<protein>
    <submittedName>
        <fullName evidence="2">Uncharacterized protein</fullName>
    </submittedName>
</protein>
<proteinExistence type="predicted"/>
<dbReference type="Proteomes" id="UP000465622">
    <property type="component" value="Chromosome"/>
</dbReference>
<keyword evidence="3" id="KW-1185">Reference proteome</keyword>
<gene>
    <name evidence="2" type="ORF">hbim_01036</name>
    <name evidence="1" type="ORF">MMAGJ_12490</name>
</gene>
<organism evidence="2 4">
    <name type="scientific">Mycolicibacterium mageritense</name>
    <name type="common">Mycobacterium mageritense</name>
    <dbReference type="NCBI Taxonomy" id="53462"/>
    <lineage>
        <taxon>Bacteria</taxon>
        <taxon>Bacillati</taxon>
        <taxon>Actinomycetota</taxon>
        <taxon>Actinomycetes</taxon>
        <taxon>Mycobacteriales</taxon>
        <taxon>Mycobacteriaceae</taxon>
        <taxon>Mycolicibacterium</taxon>
    </lineage>
</organism>
<evidence type="ECO:0000313" key="1">
    <source>
        <dbReference type="EMBL" id="BBX31967.1"/>
    </source>
</evidence>
<evidence type="ECO:0000313" key="4">
    <source>
        <dbReference type="Proteomes" id="UP001241092"/>
    </source>
</evidence>
<evidence type="ECO:0000313" key="3">
    <source>
        <dbReference type="Proteomes" id="UP000465622"/>
    </source>
</evidence>
<sequence>MHAAGYLTIADAMELLGVARFTVTRMIGDGRLRVERVDDRVVTRRGWIAAVQK</sequence>